<dbReference type="OrthoDB" id="9959128at2"/>
<evidence type="ECO:0000313" key="3">
    <source>
        <dbReference type="EMBL" id="RLP77422.1"/>
    </source>
</evidence>
<name>A0A3L7ADG3_9MICO</name>
<organism evidence="3 4">
    <name type="scientific">Mycetocola tolaasinivorans</name>
    <dbReference type="NCBI Taxonomy" id="76635"/>
    <lineage>
        <taxon>Bacteria</taxon>
        <taxon>Bacillati</taxon>
        <taxon>Actinomycetota</taxon>
        <taxon>Actinomycetes</taxon>
        <taxon>Micrococcales</taxon>
        <taxon>Microbacteriaceae</taxon>
        <taxon>Mycetocola</taxon>
    </lineage>
</organism>
<feature type="transmembrane region" description="Helical" evidence="2">
    <location>
        <begin position="22"/>
        <end position="43"/>
    </location>
</feature>
<evidence type="ECO:0000256" key="2">
    <source>
        <dbReference type="SAM" id="Phobius"/>
    </source>
</evidence>
<accession>A0A3L7ADG3</accession>
<sequence>MSELHPHTAAPFVELWDGLTQWAPSTGFAGVAASAAAMITVFITRKKQREDIWWRRTEWALTHYFGRLNAAEGTAALNMLIMLSSSPLGGKHGRDLLNATMGSILRTPVNRGHDEDKNIVMPHPVQEHGSKEEETHDR</sequence>
<protein>
    <submittedName>
        <fullName evidence="3">Uncharacterized protein</fullName>
    </submittedName>
</protein>
<proteinExistence type="predicted"/>
<gene>
    <name evidence="3" type="ORF">D9V32_02960</name>
</gene>
<dbReference type="RefSeq" id="WP_121647405.1">
    <property type="nucleotide sequence ID" value="NZ_RCUX01000002.1"/>
</dbReference>
<feature type="compositionally biased region" description="Basic and acidic residues" evidence="1">
    <location>
        <begin position="125"/>
        <end position="138"/>
    </location>
</feature>
<evidence type="ECO:0000313" key="4">
    <source>
        <dbReference type="Proteomes" id="UP000272503"/>
    </source>
</evidence>
<keyword evidence="2" id="KW-1133">Transmembrane helix</keyword>
<keyword evidence="2" id="KW-0472">Membrane</keyword>
<comment type="caution">
    <text evidence="3">The sequence shown here is derived from an EMBL/GenBank/DDBJ whole genome shotgun (WGS) entry which is preliminary data.</text>
</comment>
<dbReference type="AlphaFoldDB" id="A0A3L7ADG3"/>
<reference evidence="3 4" key="1">
    <citation type="submission" date="2018-10" db="EMBL/GenBank/DDBJ databases">
        <authorList>
            <person name="Li J."/>
        </authorList>
    </citation>
    <scope>NUCLEOTIDE SEQUENCE [LARGE SCALE GENOMIC DNA]</scope>
    <source>
        <strain evidence="3 4">IF 016277</strain>
    </source>
</reference>
<dbReference type="EMBL" id="RCUX01000002">
    <property type="protein sequence ID" value="RLP77422.1"/>
    <property type="molecule type" value="Genomic_DNA"/>
</dbReference>
<dbReference type="Proteomes" id="UP000272503">
    <property type="component" value="Unassembled WGS sequence"/>
</dbReference>
<keyword evidence="2" id="KW-0812">Transmembrane</keyword>
<feature type="region of interest" description="Disordered" evidence="1">
    <location>
        <begin position="108"/>
        <end position="138"/>
    </location>
</feature>
<evidence type="ECO:0000256" key="1">
    <source>
        <dbReference type="SAM" id="MobiDB-lite"/>
    </source>
</evidence>
<keyword evidence="4" id="KW-1185">Reference proteome</keyword>